<sequence>KERWPGEYPTKMFDCFKEVQCDINEIHKGKKSGMYHFYYGGDQAAVVGTSLINANVALEADKRVWDMPVWPEEINKDKEGIALGYKRAREMLQPEPYPENFPELPKLNTLEEQAKKLGPEYANNFYRPPITVTFENRVNSAGVRQLKSKLTGNDCTGVNDGSKNSTLMNYVPDAWNHGCEIFCQINVHRIKKDKESKKWVIFYEWLDEEREIYNDEHHNSLYFVTADVVFLAAGTIGSNEILLRSRNFGLEVSPEVGQRFSGNGDVRIAMGDQNSLSFPNGPVGPCITGIIDMRQSGDSVHDGYVIEEGVCPAALATILKTLLKTTDVRDKDKPTNITFGESFSKFLREISSLSNYQGAMANTQTYLIMSHDDNTGRIQLVNNKVKIEYEGVGETEMVKKLNERLSRATTNVNGDYVASPIWKRALGCKLVTVHPLGGCCMGKDGKSGVVNHKGQ</sequence>
<name>A0ACA9QP99_9GLOM</name>
<protein>
    <submittedName>
        <fullName evidence="1">28712_t:CDS:1</fullName>
    </submittedName>
</protein>
<accession>A0ACA9QP99</accession>
<proteinExistence type="predicted"/>
<evidence type="ECO:0000313" key="1">
    <source>
        <dbReference type="EMBL" id="CAG8760699.1"/>
    </source>
</evidence>
<feature type="non-terminal residue" evidence="1">
    <location>
        <position position="455"/>
    </location>
</feature>
<gene>
    <name evidence="1" type="ORF">RPERSI_LOCUS15201</name>
</gene>
<feature type="non-terminal residue" evidence="1">
    <location>
        <position position="1"/>
    </location>
</feature>
<dbReference type="EMBL" id="CAJVQC010036152">
    <property type="protein sequence ID" value="CAG8760699.1"/>
    <property type="molecule type" value="Genomic_DNA"/>
</dbReference>
<reference evidence="1" key="1">
    <citation type="submission" date="2021-06" db="EMBL/GenBank/DDBJ databases">
        <authorList>
            <person name="Kallberg Y."/>
            <person name="Tangrot J."/>
            <person name="Rosling A."/>
        </authorList>
    </citation>
    <scope>NUCLEOTIDE SEQUENCE</scope>
    <source>
        <strain evidence="1">MA461A</strain>
    </source>
</reference>
<keyword evidence="2" id="KW-1185">Reference proteome</keyword>
<dbReference type="Proteomes" id="UP000789920">
    <property type="component" value="Unassembled WGS sequence"/>
</dbReference>
<organism evidence="1 2">
    <name type="scientific">Racocetra persica</name>
    <dbReference type="NCBI Taxonomy" id="160502"/>
    <lineage>
        <taxon>Eukaryota</taxon>
        <taxon>Fungi</taxon>
        <taxon>Fungi incertae sedis</taxon>
        <taxon>Mucoromycota</taxon>
        <taxon>Glomeromycotina</taxon>
        <taxon>Glomeromycetes</taxon>
        <taxon>Diversisporales</taxon>
        <taxon>Gigasporaceae</taxon>
        <taxon>Racocetra</taxon>
    </lineage>
</organism>
<comment type="caution">
    <text evidence="1">The sequence shown here is derived from an EMBL/GenBank/DDBJ whole genome shotgun (WGS) entry which is preliminary data.</text>
</comment>
<evidence type="ECO:0000313" key="2">
    <source>
        <dbReference type="Proteomes" id="UP000789920"/>
    </source>
</evidence>